<dbReference type="EMBL" id="JARTCD010000048">
    <property type="protein sequence ID" value="KAJ8655533.1"/>
    <property type="molecule type" value="Genomic_DNA"/>
</dbReference>
<keyword evidence="2 7" id="KW-0808">Transferase</keyword>
<organism evidence="10 11">
    <name type="scientific">Lichtheimia ornata</name>
    <dbReference type="NCBI Taxonomy" id="688661"/>
    <lineage>
        <taxon>Eukaryota</taxon>
        <taxon>Fungi</taxon>
        <taxon>Fungi incertae sedis</taxon>
        <taxon>Mucoromycota</taxon>
        <taxon>Mucoromycotina</taxon>
        <taxon>Mucoromycetes</taxon>
        <taxon>Mucorales</taxon>
        <taxon>Lichtheimiaceae</taxon>
        <taxon>Lichtheimia</taxon>
    </lineage>
</organism>
<keyword evidence="5 7" id="KW-0067">ATP-binding</keyword>
<comment type="similarity">
    <text evidence="7">Belongs to the PI3/PI4-kinase family.</text>
</comment>
<dbReference type="AlphaFoldDB" id="A0AAD7UXL9"/>
<feature type="region of interest" description="Disordered" evidence="8">
    <location>
        <begin position="793"/>
        <end position="821"/>
    </location>
</feature>
<dbReference type="GO" id="GO:0005886">
    <property type="term" value="C:plasma membrane"/>
    <property type="evidence" value="ECO:0007669"/>
    <property type="project" value="UniProtKB-SubCell"/>
</dbReference>
<dbReference type="PANTHER" id="PTHR12865">
    <property type="entry name" value="PHOSPHATIDYLINOSITOL 4-KINASE TYPE-II"/>
    <property type="match status" value="1"/>
</dbReference>
<gene>
    <name evidence="10" type="ORF">O0I10_008819</name>
</gene>
<protein>
    <recommendedName>
        <fullName evidence="7">Phosphatidylinositol 4-kinase</fullName>
        <ecNumber evidence="7">2.7.1.67</ecNumber>
    </recommendedName>
</protein>
<keyword evidence="1 7" id="KW-1003">Cell membrane</keyword>
<comment type="cofactor">
    <cofactor evidence="7">
        <name>Mg(2+)</name>
        <dbReference type="ChEBI" id="CHEBI:18420"/>
    </cofactor>
    <cofactor evidence="7">
        <name>Mn(2+)</name>
        <dbReference type="ChEBI" id="CHEBI:29035"/>
    </cofactor>
</comment>
<feature type="domain" description="PI3K/PI4K catalytic" evidence="9">
    <location>
        <begin position="277"/>
        <end position="675"/>
    </location>
</feature>
<dbReference type="PROSITE" id="PS50290">
    <property type="entry name" value="PI3_4_KINASE_3"/>
    <property type="match status" value="1"/>
</dbReference>
<dbReference type="GO" id="GO:0005524">
    <property type="term" value="F:ATP binding"/>
    <property type="evidence" value="ECO:0007669"/>
    <property type="project" value="UniProtKB-UniRule"/>
</dbReference>
<dbReference type="EC" id="2.7.1.67" evidence="7"/>
<comment type="caution">
    <text evidence="10">The sequence shown here is derived from an EMBL/GenBank/DDBJ whole genome shotgun (WGS) entry which is preliminary data.</text>
</comment>
<feature type="compositionally biased region" description="Acidic residues" evidence="8">
    <location>
        <begin position="742"/>
        <end position="753"/>
    </location>
</feature>
<dbReference type="GeneID" id="83216226"/>
<dbReference type="InterPro" id="IPR018936">
    <property type="entry name" value="PI3/4_kinase_CS"/>
</dbReference>
<feature type="region of interest" description="Disordered" evidence="8">
    <location>
        <begin position="59"/>
        <end position="111"/>
    </location>
</feature>
<feature type="region of interest" description="Disordered" evidence="8">
    <location>
        <begin position="690"/>
        <end position="779"/>
    </location>
</feature>
<evidence type="ECO:0000256" key="3">
    <source>
        <dbReference type="ARBA" id="ARBA00022741"/>
    </source>
</evidence>
<feature type="compositionally biased region" description="Polar residues" evidence="8">
    <location>
        <begin position="693"/>
        <end position="702"/>
    </location>
</feature>
<dbReference type="InterPro" id="IPR039756">
    <property type="entry name" value="Lsb6/PI4K2"/>
</dbReference>
<dbReference type="GO" id="GO:0005768">
    <property type="term" value="C:endosome"/>
    <property type="evidence" value="ECO:0007669"/>
    <property type="project" value="UniProtKB-UniRule"/>
</dbReference>
<evidence type="ECO:0000313" key="11">
    <source>
        <dbReference type="Proteomes" id="UP001234581"/>
    </source>
</evidence>
<dbReference type="GO" id="GO:0007032">
    <property type="term" value="P:endosome organization"/>
    <property type="evidence" value="ECO:0007669"/>
    <property type="project" value="TreeGrafter"/>
</dbReference>
<dbReference type="RefSeq" id="XP_058340446.1">
    <property type="nucleotide sequence ID" value="XM_058488820.1"/>
</dbReference>
<dbReference type="GO" id="GO:0046854">
    <property type="term" value="P:phosphatidylinositol phosphate biosynthetic process"/>
    <property type="evidence" value="ECO:0007669"/>
    <property type="project" value="UniProtKB-UniRule"/>
</dbReference>
<dbReference type="Proteomes" id="UP001234581">
    <property type="component" value="Unassembled WGS sequence"/>
</dbReference>
<accession>A0AAD7UXL9</accession>
<feature type="compositionally biased region" description="Acidic residues" evidence="8">
    <location>
        <begin position="804"/>
        <end position="817"/>
    </location>
</feature>
<comment type="catalytic activity">
    <reaction evidence="7">
        <text>a 1,2-diacyl-sn-glycero-3-phospho-(1D-myo-inositol) + ATP = a 1,2-diacyl-sn-glycero-3-phospho-(1D-myo-inositol 4-phosphate) + ADP + H(+)</text>
        <dbReference type="Rhea" id="RHEA:19877"/>
        <dbReference type="ChEBI" id="CHEBI:15378"/>
        <dbReference type="ChEBI" id="CHEBI:30616"/>
        <dbReference type="ChEBI" id="CHEBI:57880"/>
        <dbReference type="ChEBI" id="CHEBI:58178"/>
        <dbReference type="ChEBI" id="CHEBI:456216"/>
        <dbReference type="EC" id="2.7.1.67"/>
    </reaction>
</comment>
<name>A0AAD7UXL9_9FUNG</name>
<evidence type="ECO:0000256" key="7">
    <source>
        <dbReference type="RuleBase" id="RU367084"/>
    </source>
</evidence>
<sequence>MFARVRHPSAPSPGHGAYTRLQQQDDLDDDYDDLIAHTCIARHPNSILVSSNYHTTTVPILPKGQSLPDNEATHDLQDEQQQEQAGGGGGSGSASGNTFTQRASFSAKRAAELPTATRQFIQSKLPFRRKTANEASFASLPSVIMADIQQGDMPGQADPLLKELPKRGWTIVRRRRFRGRRRMVGKKSTRRGSLDDDTTTAHDQHTLAFDKMLMPTDPLSTSVFVKWDPASEDATTPGHIPSMHDTYAVQQAPKDIPVSKNEFSTIVESVRSAIQEDIQPTRISQGSSGSYFCRNGRGKTVGVFKPKNEEPYGRLNPKWTKWIHRHLFPCCFGRSCLIPNLGYISEAASSTIDRRIGTRIVPHTGVVHLASPSFHYDYLDRRSASVVGLPPKIGSFQCFLDGFKDANVFLREYPFPSDPYTSSSFVSRGSSVWGGCLGQQQEEEEEEEENQEDDVIEHQQHPHHGYPRVPEMSEDHLDTRQRQSPIPSKQRPFRWTRHLQDQFKLEFEQLVILDYLIRNTDRGLDNWMIKYCEGGSSSGSSSPTNGSNATLTDTAARGYIQIAAIDNGLAFPFKHPDEWRSYPYGWLALPDALVSRPFSATTRRQFLKVLSDPVWWRDTVRELHEMFQLDSDFDEHMFQRQMAVLKGQGFNIVRALSDPNASPLDLVSTERVVVNQEEILIEYDEHLIKQRSNKQPGNTTPEQRLYRSPRPHHPPQPARRLRTKRSTSFDLSMHRPQQHTADDDEDDDDDEDAQQQRQHNGYRPIQPTPRKNRGWGRVSLDIGRRRRRRIMRNLRLGKRHVGSDGEEEDSSSDDDDHDNPRKRVTLIMETIEVVKSRTPYFTCC</sequence>
<dbReference type="GO" id="GO:0007030">
    <property type="term" value="P:Golgi organization"/>
    <property type="evidence" value="ECO:0007669"/>
    <property type="project" value="TreeGrafter"/>
</dbReference>
<feature type="compositionally biased region" description="Basic and acidic residues" evidence="8">
    <location>
        <begin position="471"/>
        <end position="481"/>
    </location>
</feature>
<dbReference type="GO" id="GO:0000329">
    <property type="term" value="C:fungal-type vacuole membrane"/>
    <property type="evidence" value="ECO:0007669"/>
    <property type="project" value="TreeGrafter"/>
</dbReference>
<evidence type="ECO:0000256" key="8">
    <source>
        <dbReference type="SAM" id="MobiDB-lite"/>
    </source>
</evidence>
<dbReference type="Pfam" id="PF00454">
    <property type="entry name" value="PI3_PI4_kinase"/>
    <property type="match status" value="1"/>
</dbReference>
<comment type="subcellular location">
    <subcellularLocation>
        <location evidence="7">Cell membrane</location>
        <topology evidence="7">Peripheral membrane protein</topology>
    </subcellularLocation>
    <subcellularLocation>
        <location evidence="7">Vacuole membrane</location>
        <topology evidence="7">Peripheral membrane protein</topology>
    </subcellularLocation>
</comment>
<feature type="compositionally biased region" description="Acidic residues" evidence="8">
    <location>
        <begin position="441"/>
        <end position="455"/>
    </location>
</feature>
<dbReference type="GO" id="GO:0005802">
    <property type="term" value="C:trans-Golgi network"/>
    <property type="evidence" value="ECO:0007669"/>
    <property type="project" value="TreeGrafter"/>
</dbReference>
<evidence type="ECO:0000256" key="5">
    <source>
        <dbReference type="ARBA" id="ARBA00022840"/>
    </source>
</evidence>
<dbReference type="PANTHER" id="PTHR12865:SF1">
    <property type="entry name" value="PHOSPHATIDYLINOSITOL 4-KINASE TYPE 2"/>
    <property type="match status" value="1"/>
</dbReference>
<keyword evidence="6" id="KW-0472">Membrane</keyword>
<keyword evidence="11" id="KW-1185">Reference proteome</keyword>
<evidence type="ECO:0000256" key="4">
    <source>
        <dbReference type="ARBA" id="ARBA00022777"/>
    </source>
</evidence>
<feature type="compositionally biased region" description="Basic residues" evidence="8">
    <location>
        <begin position="707"/>
        <end position="725"/>
    </location>
</feature>
<evidence type="ECO:0000256" key="2">
    <source>
        <dbReference type="ARBA" id="ARBA00022679"/>
    </source>
</evidence>
<dbReference type="InterPro" id="IPR000403">
    <property type="entry name" value="PI3/4_kinase_cat_dom"/>
</dbReference>
<evidence type="ECO:0000313" key="10">
    <source>
        <dbReference type="EMBL" id="KAJ8655533.1"/>
    </source>
</evidence>
<feature type="region of interest" description="Disordered" evidence="8">
    <location>
        <begin position="436"/>
        <end position="490"/>
    </location>
</feature>
<reference evidence="10 11" key="1">
    <citation type="submission" date="2023-03" db="EMBL/GenBank/DDBJ databases">
        <title>Genome sequence of Lichtheimia ornata CBS 291.66.</title>
        <authorList>
            <person name="Mohabir J.T."/>
            <person name="Shea T.P."/>
            <person name="Kurbessoian T."/>
            <person name="Berby B."/>
            <person name="Fontaine J."/>
            <person name="Livny J."/>
            <person name="Gnirke A."/>
            <person name="Stajich J.E."/>
            <person name="Cuomo C.A."/>
        </authorList>
    </citation>
    <scope>NUCLEOTIDE SEQUENCE [LARGE SCALE GENOMIC DNA]</scope>
    <source>
        <strain evidence="10">CBS 291.66</strain>
    </source>
</reference>
<keyword evidence="4 7" id="KW-0418">Kinase</keyword>
<evidence type="ECO:0000256" key="1">
    <source>
        <dbReference type="ARBA" id="ARBA00022475"/>
    </source>
</evidence>
<dbReference type="GO" id="GO:0004430">
    <property type="term" value="F:1-phosphatidylinositol 4-kinase activity"/>
    <property type="evidence" value="ECO:0007669"/>
    <property type="project" value="UniProtKB-UniRule"/>
</dbReference>
<evidence type="ECO:0000256" key="6">
    <source>
        <dbReference type="ARBA" id="ARBA00023136"/>
    </source>
</evidence>
<evidence type="ECO:0000259" key="9">
    <source>
        <dbReference type="PROSITE" id="PS50290"/>
    </source>
</evidence>
<proteinExistence type="inferred from homology"/>
<keyword evidence="3 7" id="KW-0547">Nucleotide-binding</keyword>
<dbReference type="PROSITE" id="PS00916">
    <property type="entry name" value="PI3_4_KINASE_2"/>
    <property type="match status" value="1"/>
</dbReference>